<dbReference type="PANTHER" id="PTHR46641">
    <property type="entry name" value="FMRFAMIDE RECEPTOR-RELATED"/>
    <property type="match status" value="1"/>
</dbReference>
<keyword evidence="3 5" id="KW-1133">Transmembrane helix</keyword>
<gene>
    <name evidence="8" type="primary">LOC101859267</name>
</gene>
<dbReference type="InterPro" id="IPR052954">
    <property type="entry name" value="GPCR-Ligand_Int"/>
</dbReference>
<feature type="transmembrane region" description="Helical" evidence="5">
    <location>
        <begin position="47"/>
        <end position="67"/>
    </location>
</feature>
<comment type="subcellular location">
    <subcellularLocation>
        <location evidence="1">Membrane</location>
    </subcellularLocation>
</comment>
<evidence type="ECO:0000256" key="3">
    <source>
        <dbReference type="ARBA" id="ARBA00022989"/>
    </source>
</evidence>
<dbReference type="Pfam" id="PF00001">
    <property type="entry name" value="7tm_1"/>
    <property type="match status" value="1"/>
</dbReference>
<dbReference type="PROSITE" id="PS00237">
    <property type="entry name" value="G_PROTEIN_RECEP_F1_1"/>
    <property type="match status" value="1"/>
</dbReference>
<keyword evidence="7" id="KW-1185">Reference proteome</keyword>
<feature type="transmembrane region" description="Helical" evidence="5">
    <location>
        <begin position="286"/>
        <end position="308"/>
    </location>
</feature>
<evidence type="ECO:0000256" key="5">
    <source>
        <dbReference type="SAM" id="Phobius"/>
    </source>
</evidence>
<feature type="transmembrane region" description="Helical" evidence="5">
    <location>
        <begin position="87"/>
        <end position="113"/>
    </location>
</feature>
<dbReference type="PANTHER" id="PTHR46641:SF2">
    <property type="entry name" value="FMRFAMIDE RECEPTOR"/>
    <property type="match status" value="1"/>
</dbReference>
<dbReference type="GeneID" id="101859267"/>
<reference evidence="8" key="1">
    <citation type="submission" date="2025-08" db="UniProtKB">
        <authorList>
            <consortium name="RefSeq"/>
        </authorList>
    </citation>
    <scope>IDENTIFICATION</scope>
</reference>
<feature type="domain" description="G-protein coupled receptors family 1 profile" evidence="6">
    <location>
        <begin position="31"/>
        <end position="345"/>
    </location>
</feature>
<protein>
    <submittedName>
        <fullName evidence="8">Uncharacterized protein LOC101859267</fullName>
    </submittedName>
</protein>
<feature type="transmembrane region" description="Helical" evidence="5">
    <location>
        <begin position="14"/>
        <end position="40"/>
    </location>
</feature>
<organism evidence="7 8">
    <name type="scientific">Aplysia californica</name>
    <name type="common">California sea hare</name>
    <dbReference type="NCBI Taxonomy" id="6500"/>
    <lineage>
        <taxon>Eukaryota</taxon>
        <taxon>Metazoa</taxon>
        <taxon>Spiralia</taxon>
        <taxon>Lophotrochozoa</taxon>
        <taxon>Mollusca</taxon>
        <taxon>Gastropoda</taxon>
        <taxon>Heterobranchia</taxon>
        <taxon>Euthyneura</taxon>
        <taxon>Tectipleura</taxon>
        <taxon>Aplysiida</taxon>
        <taxon>Aplysioidea</taxon>
        <taxon>Aplysiidae</taxon>
        <taxon>Aplysia</taxon>
    </lineage>
</organism>
<evidence type="ECO:0000256" key="2">
    <source>
        <dbReference type="ARBA" id="ARBA00022692"/>
    </source>
</evidence>
<name>A0ABM0K3I0_APLCA</name>
<dbReference type="Gene3D" id="1.20.1070.10">
    <property type="entry name" value="Rhodopsin 7-helix transmembrane proteins"/>
    <property type="match status" value="1"/>
</dbReference>
<dbReference type="InterPro" id="IPR000276">
    <property type="entry name" value="GPCR_Rhodpsn"/>
</dbReference>
<feature type="transmembrane region" description="Helical" evidence="5">
    <location>
        <begin position="328"/>
        <end position="348"/>
    </location>
</feature>
<accession>A0ABM0K3I0</accession>
<feature type="transmembrane region" description="Helical" evidence="5">
    <location>
        <begin position="189"/>
        <end position="213"/>
    </location>
</feature>
<keyword evidence="2 5" id="KW-0812">Transmembrane</keyword>
<dbReference type="PROSITE" id="PS50262">
    <property type="entry name" value="G_PROTEIN_RECEP_F1_2"/>
    <property type="match status" value="1"/>
</dbReference>
<evidence type="ECO:0000256" key="1">
    <source>
        <dbReference type="ARBA" id="ARBA00004370"/>
    </source>
</evidence>
<evidence type="ECO:0000313" key="7">
    <source>
        <dbReference type="Proteomes" id="UP000694888"/>
    </source>
</evidence>
<evidence type="ECO:0000313" key="8">
    <source>
        <dbReference type="RefSeq" id="XP_005107911.1"/>
    </source>
</evidence>
<evidence type="ECO:0000259" key="6">
    <source>
        <dbReference type="PROSITE" id="PS50262"/>
    </source>
</evidence>
<sequence length="367" mass="41727">MSTISDEVREQIELYMSVLITGPLALLGIAANLINFVTFLKQGVKDCVSVCLLALTISDFGSVLNGGSMQIFNIIKHLDIDSIIDPFAFMFIMAYGCILCYDISQGIIAFVTLERCLCVAMPLKFKDLFTFRRSLFVVIFLYAFTIAAYVPHFVTSGLHWRHDPVTNSSRIFVWLSDNRFEIDHYLNTFIHVVMTASYQFVVLISTQVMVIGLKRSSKFRKRKETADKATGNCNTAQVTYKRGDHSMKDHQANSQDIKQIEAHQMTDTQTKDSSLTLQNRRVIKTVSALAVIFLVCNAIRMVVIYTYMSNPELGFFKRYHNEVVVVNLFLFLSQAINSSANTLVYYHFNPSFRNIFRSVFCKCGKNG</sequence>
<dbReference type="InterPro" id="IPR017452">
    <property type="entry name" value="GPCR_Rhodpsn_7TM"/>
</dbReference>
<dbReference type="Proteomes" id="UP000694888">
    <property type="component" value="Unplaced"/>
</dbReference>
<evidence type="ECO:0000256" key="4">
    <source>
        <dbReference type="ARBA" id="ARBA00023136"/>
    </source>
</evidence>
<keyword evidence="4 5" id="KW-0472">Membrane</keyword>
<feature type="transmembrane region" description="Helical" evidence="5">
    <location>
        <begin position="134"/>
        <end position="154"/>
    </location>
</feature>
<proteinExistence type="predicted"/>
<dbReference type="SUPFAM" id="SSF81321">
    <property type="entry name" value="Family A G protein-coupled receptor-like"/>
    <property type="match status" value="1"/>
</dbReference>
<dbReference type="RefSeq" id="XP_005107911.1">
    <property type="nucleotide sequence ID" value="XM_005107854.1"/>
</dbReference>